<keyword evidence="2" id="KW-1185">Reference proteome</keyword>
<evidence type="ECO:0000313" key="1">
    <source>
        <dbReference type="EMBL" id="SFF91972.1"/>
    </source>
</evidence>
<organism evidence="1 2">
    <name type="scientific">Actinacidiphila alni</name>
    <dbReference type="NCBI Taxonomy" id="380248"/>
    <lineage>
        <taxon>Bacteria</taxon>
        <taxon>Bacillati</taxon>
        <taxon>Actinomycetota</taxon>
        <taxon>Actinomycetes</taxon>
        <taxon>Kitasatosporales</taxon>
        <taxon>Streptomycetaceae</taxon>
        <taxon>Actinacidiphila</taxon>
    </lineage>
</organism>
<proteinExistence type="predicted"/>
<name>A0A1I2MKK8_9ACTN</name>
<dbReference type="RefSeq" id="WP_093717788.1">
    <property type="nucleotide sequence ID" value="NZ_FONG01000038.1"/>
</dbReference>
<accession>A0A1I2MKK8</accession>
<evidence type="ECO:0000313" key="2">
    <source>
        <dbReference type="Proteomes" id="UP000199323"/>
    </source>
</evidence>
<dbReference type="EMBL" id="FONG01000038">
    <property type="protein sequence ID" value="SFF91972.1"/>
    <property type="molecule type" value="Genomic_DNA"/>
</dbReference>
<dbReference type="Proteomes" id="UP000199323">
    <property type="component" value="Unassembled WGS sequence"/>
</dbReference>
<dbReference type="AlphaFoldDB" id="A0A1I2MKK8"/>
<protein>
    <submittedName>
        <fullName evidence="1">Uncharacterized protein</fullName>
    </submittedName>
</protein>
<reference evidence="1 2" key="1">
    <citation type="submission" date="2016-10" db="EMBL/GenBank/DDBJ databases">
        <authorList>
            <person name="de Groot N.N."/>
        </authorList>
    </citation>
    <scope>NUCLEOTIDE SEQUENCE [LARGE SCALE GENOMIC DNA]</scope>
    <source>
        <strain evidence="1 2">CGMCC 4.3510</strain>
    </source>
</reference>
<sequence length="128" mass="13331">MKSFSVSVSPEYGWLMYHGGEPMFDLMLDVLRAHVPGPAELTVVPRDIDAPGGTGRHLNLLTLPPDQYRAALGALAEQAVPAARAALYGGGLSTAYEKSGGSGDGRVPALGDMKTVALIARNVLARSG</sequence>
<gene>
    <name evidence="1" type="ORF">SAMN05216251_1383</name>
</gene>
<dbReference type="STRING" id="380248.SAMN05216251_1383"/>